<keyword evidence="2" id="KW-1185">Reference proteome</keyword>
<evidence type="ECO:0000313" key="2">
    <source>
        <dbReference type="Proteomes" id="UP001291623"/>
    </source>
</evidence>
<name>A0AAE1VIF5_9SOLA</name>
<accession>A0AAE1VIF5</accession>
<dbReference type="Proteomes" id="UP001291623">
    <property type="component" value="Unassembled WGS sequence"/>
</dbReference>
<evidence type="ECO:0000313" key="1">
    <source>
        <dbReference type="EMBL" id="KAK4362334.1"/>
    </source>
</evidence>
<proteinExistence type="predicted"/>
<gene>
    <name evidence="1" type="ORF">RND71_017575</name>
</gene>
<dbReference type="EMBL" id="JAVYJV010000009">
    <property type="protein sequence ID" value="KAK4362334.1"/>
    <property type="molecule type" value="Genomic_DNA"/>
</dbReference>
<reference evidence="1" key="1">
    <citation type="submission" date="2023-12" db="EMBL/GenBank/DDBJ databases">
        <title>Genome assembly of Anisodus tanguticus.</title>
        <authorList>
            <person name="Wang Y.-J."/>
        </authorList>
    </citation>
    <scope>NUCLEOTIDE SEQUENCE</scope>
    <source>
        <strain evidence="1">KB-2021</strain>
        <tissue evidence="1">Leaf</tissue>
    </source>
</reference>
<protein>
    <submittedName>
        <fullName evidence="1">Uncharacterized protein</fullName>
    </submittedName>
</protein>
<dbReference type="AlphaFoldDB" id="A0AAE1VIF5"/>
<sequence length="84" mass="9768">MEHPNFRRFFLGCSSVKGKIFEGCYFSESIVRFHRSRMLFLDELIGSELSHERGKIWVARETQSLCGDGIPQKGANFTGRRQKR</sequence>
<comment type="caution">
    <text evidence="1">The sequence shown here is derived from an EMBL/GenBank/DDBJ whole genome shotgun (WGS) entry which is preliminary data.</text>
</comment>
<organism evidence="1 2">
    <name type="scientific">Anisodus tanguticus</name>
    <dbReference type="NCBI Taxonomy" id="243964"/>
    <lineage>
        <taxon>Eukaryota</taxon>
        <taxon>Viridiplantae</taxon>
        <taxon>Streptophyta</taxon>
        <taxon>Embryophyta</taxon>
        <taxon>Tracheophyta</taxon>
        <taxon>Spermatophyta</taxon>
        <taxon>Magnoliopsida</taxon>
        <taxon>eudicotyledons</taxon>
        <taxon>Gunneridae</taxon>
        <taxon>Pentapetalae</taxon>
        <taxon>asterids</taxon>
        <taxon>lamiids</taxon>
        <taxon>Solanales</taxon>
        <taxon>Solanaceae</taxon>
        <taxon>Solanoideae</taxon>
        <taxon>Hyoscyameae</taxon>
        <taxon>Anisodus</taxon>
    </lineage>
</organism>